<proteinExistence type="predicted"/>
<sequence length="102" mass="12073">MLQRTYGTITKNDLLWQANCVVERFNNANFKAKRSGCIQRIERVEVVSRNTAVYFWCSHMCNFVVYGGSKRGTYEKLHELLIHICFEENKDYINISDFIVKR</sequence>
<dbReference type="EMBL" id="BK015127">
    <property type="protein sequence ID" value="DAD92069.1"/>
    <property type="molecule type" value="Genomic_DNA"/>
</dbReference>
<accession>A0A8S5NB74</accession>
<reference evidence="1" key="1">
    <citation type="journal article" date="2021" name="Proc. Natl. Acad. Sci. U.S.A.">
        <title>A Catalog of Tens of Thousands of Viruses from Human Metagenomes Reveals Hidden Associations with Chronic Diseases.</title>
        <authorList>
            <person name="Tisza M.J."/>
            <person name="Buck C.B."/>
        </authorList>
    </citation>
    <scope>NUCLEOTIDE SEQUENCE</scope>
    <source>
        <strain evidence="1">CtTZV6</strain>
    </source>
</reference>
<protein>
    <submittedName>
        <fullName evidence="1">Uncharacterized protein</fullName>
    </submittedName>
</protein>
<organism evidence="1">
    <name type="scientific">Podoviridae sp. ctTZV6</name>
    <dbReference type="NCBI Taxonomy" id="2826556"/>
    <lineage>
        <taxon>Viruses</taxon>
        <taxon>Duplodnaviria</taxon>
        <taxon>Heunggongvirae</taxon>
        <taxon>Uroviricota</taxon>
        <taxon>Caudoviricetes</taxon>
    </lineage>
</organism>
<evidence type="ECO:0000313" key="1">
    <source>
        <dbReference type="EMBL" id="DAD92069.1"/>
    </source>
</evidence>
<name>A0A8S5NB74_9CAUD</name>